<proteinExistence type="predicted"/>
<dbReference type="Proteomes" id="UP000821853">
    <property type="component" value="Chromosome 5"/>
</dbReference>
<reference evidence="1 3" key="1">
    <citation type="journal article" date="2020" name="Cell">
        <title>Large-Scale Comparative Analyses of Tick Genomes Elucidate Their Genetic Diversity and Vector Capacities.</title>
        <authorList>
            <consortium name="Tick Genome and Microbiome Consortium (TIGMIC)"/>
            <person name="Jia N."/>
            <person name="Wang J."/>
            <person name="Shi W."/>
            <person name="Du L."/>
            <person name="Sun Y."/>
            <person name="Zhan W."/>
            <person name="Jiang J.F."/>
            <person name="Wang Q."/>
            <person name="Zhang B."/>
            <person name="Ji P."/>
            <person name="Bell-Sakyi L."/>
            <person name="Cui X.M."/>
            <person name="Yuan T.T."/>
            <person name="Jiang B.G."/>
            <person name="Yang W.F."/>
            <person name="Lam T.T."/>
            <person name="Chang Q.C."/>
            <person name="Ding S.J."/>
            <person name="Wang X.J."/>
            <person name="Zhu J.G."/>
            <person name="Ruan X.D."/>
            <person name="Zhao L."/>
            <person name="Wei J.T."/>
            <person name="Ye R.Z."/>
            <person name="Que T.C."/>
            <person name="Du C.H."/>
            <person name="Zhou Y.H."/>
            <person name="Cheng J.X."/>
            <person name="Dai P.F."/>
            <person name="Guo W.B."/>
            <person name="Han X.H."/>
            <person name="Huang E.J."/>
            <person name="Li L.F."/>
            <person name="Wei W."/>
            <person name="Gao Y.C."/>
            <person name="Liu J.Z."/>
            <person name="Shao H.Z."/>
            <person name="Wang X."/>
            <person name="Wang C.C."/>
            <person name="Yang T.C."/>
            <person name="Huo Q.B."/>
            <person name="Li W."/>
            <person name="Chen H.Y."/>
            <person name="Chen S.E."/>
            <person name="Zhou L.G."/>
            <person name="Ni X.B."/>
            <person name="Tian J.H."/>
            <person name="Sheng Y."/>
            <person name="Liu T."/>
            <person name="Pan Y.S."/>
            <person name="Xia L.Y."/>
            <person name="Li J."/>
            <person name="Zhao F."/>
            <person name="Cao W.C."/>
        </authorList>
    </citation>
    <scope>NUCLEOTIDE SEQUENCE [LARGE SCALE GENOMIC DNA]</scope>
    <source>
        <strain evidence="1">HaeL-2018</strain>
    </source>
</reference>
<gene>
    <name evidence="1" type="ORF">HPB48_021190</name>
    <name evidence="2" type="ORF">HPB48_021191</name>
</gene>
<sequence length="59" mass="7001">MDRSRTGCIISNKMARQFTPPKQFKISSNRWNNKLAMACQKRTFEHNRKRVGVDENQFV</sequence>
<comment type="caution">
    <text evidence="1">The sequence shown here is derived from an EMBL/GenBank/DDBJ whole genome shotgun (WGS) entry which is preliminary data.</text>
</comment>
<dbReference type="EMBL" id="JABSTR010000007">
    <property type="protein sequence ID" value="KAH9374739.1"/>
    <property type="molecule type" value="Genomic_DNA"/>
</dbReference>
<evidence type="ECO:0000313" key="1">
    <source>
        <dbReference type="EMBL" id="KAH9374738.1"/>
    </source>
</evidence>
<evidence type="ECO:0000313" key="2">
    <source>
        <dbReference type="EMBL" id="KAH9374739.1"/>
    </source>
</evidence>
<dbReference type="EMBL" id="JABSTR010000007">
    <property type="protein sequence ID" value="KAH9374738.1"/>
    <property type="molecule type" value="Genomic_DNA"/>
</dbReference>
<dbReference type="VEuPathDB" id="VectorBase:HLOH_055811"/>
<evidence type="ECO:0000313" key="3">
    <source>
        <dbReference type="Proteomes" id="UP000821853"/>
    </source>
</evidence>
<organism evidence="1 3">
    <name type="scientific">Haemaphysalis longicornis</name>
    <name type="common">Bush tick</name>
    <dbReference type="NCBI Taxonomy" id="44386"/>
    <lineage>
        <taxon>Eukaryota</taxon>
        <taxon>Metazoa</taxon>
        <taxon>Ecdysozoa</taxon>
        <taxon>Arthropoda</taxon>
        <taxon>Chelicerata</taxon>
        <taxon>Arachnida</taxon>
        <taxon>Acari</taxon>
        <taxon>Parasitiformes</taxon>
        <taxon>Ixodida</taxon>
        <taxon>Ixodoidea</taxon>
        <taxon>Ixodidae</taxon>
        <taxon>Haemaphysalinae</taxon>
        <taxon>Haemaphysalis</taxon>
    </lineage>
</organism>
<dbReference type="VEuPathDB" id="VectorBase:HLOH_063365"/>
<name>A0A9J6GHB1_HAELO</name>
<accession>A0A9J6GHB1</accession>
<dbReference type="AlphaFoldDB" id="A0A9J6GHB1"/>
<keyword evidence="3" id="KW-1185">Reference proteome</keyword>
<protein>
    <submittedName>
        <fullName evidence="1">Uncharacterized protein</fullName>
    </submittedName>
</protein>